<feature type="region of interest" description="Disordered" evidence="1">
    <location>
        <begin position="1"/>
        <end position="58"/>
    </location>
</feature>
<protein>
    <submittedName>
        <fullName evidence="2">Uncharacterized protein</fullName>
    </submittedName>
</protein>
<reference evidence="2" key="1">
    <citation type="journal article" date="2019" name="Sci. Rep.">
        <title>Draft genome of Tanacetum cinerariifolium, the natural source of mosquito coil.</title>
        <authorList>
            <person name="Yamashiro T."/>
            <person name="Shiraishi A."/>
            <person name="Satake H."/>
            <person name="Nakayama K."/>
        </authorList>
    </citation>
    <scope>NUCLEOTIDE SEQUENCE</scope>
</reference>
<comment type="caution">
    <text evidence="2">The sequence shown here is derived from an EMBL/GenBank/DDBJ whole genome shotgun (WGS) entry which is preliminary data.</text>
</comment>
<evidence type="ECO:0000313" key="2">
    <source>
        <dbReference type="EMBL" id="GFB27862.1"/>
    </source>
</evidence>
<feature type="compositionally biased region" description="Basic and acidic residues" evidence="1">
    <location>
        <begin position="108"/>
        <end position="118"/>
    </location>
</feature>
<dbReference type="EMBL" id="BKCJ010591670">
    <property type="protein sequence ID" value="GFB27862.1"/>
    <property type="molecule type" value="Genomic_DNA"/>
</dbReference>
<sequence length="342" mass="39910">DEFIHTKLTIHEEEETKDEERFDPIVQTPENSDDEDNDDASLGLNISSEEGQDAEDDEDELYRDVNIILEGRDFAGAVSSILGIVQRYMDQRMNEAVKMKNPLLDQTEGPKGEEKERNQSQQALQRRKQPGLLASLYKGLNLNKILQASLHRQRSQCKQLKIWKSPYIKSLKHVLLMINLLQKLLSILNGFSNKRNLQLLIVLGGSSKSLIELEFFLKEVYKANADQLDWNNPKGQQYPHNLLKPLPLIPNSLGRRVIPFDHFINNDLEYLRGGASNHKYRTFLTKTKATHYGHIKWIEDLVPRIMWSQELIIEWHNYKQLDWITVRKDDDKLYKFKEGDFK</sequence>
<gene>
    <name evidence="2" type="ORF">Tci_699833</name>
</gene>
<name>A0A699LC65_TANCI</name>
<proteinExistence type="predicted"/>
<feature type="non-terminal residue" evidence="2">
    <location>
        <position position="1"/>
    </location>
</feature>
<evidence type="ECO:0000256" key="1">
    <source>
        <dbReference type="SAM" id="MobiDB-lite"/>
    </source>
</evidence>
<dbReference type="AlphaFoldDB" id="A0A699LC65"/>
<organism evidence="2">
    <name type="scientific">Tanacetum cinerariifolium</name>
    <name type="common">Dalmatian daisy</name>
    <name type="synonym">Chrysanthemum cinerariifolium</name>
    <dbReference type="NCBI Taxonomy" id="118510"/>
    <lineage>
        <taxon>Eukaryota</taxon>
        <taxon>Viridiplantae</taxon>
        <taxon>Streptophyta</taxon>
        <taxon>Embryophyta</taxon>
        <taxon>Tracheophyta</taxon>
        <taxon>Spermatophyta</taxon>
        <taxon>Magnoliopsida</taxon>
        <taxon>eudicotyledons</taxon>
        <taxon>Gunneridae</taxon>
        <taxon>Pentapetalae</taxon>
        <taxon>asterids</taxon>
        <taxon>campanulids</taxon>
        <taxon>Asterales</taxon>
        <taxon>Asteraceae</taxon>
        <taxon>Asteroideae</taxon>
        <taxon>Anthemideae</taxon>
        <taxon>Anthemidinae</taxon>
        <taxon>Tanacetum</taxon>
    </lineage>
</organism>
<feature type="region of interest" description="Disordered" evidence="1">
    <location>
        <begin position="101"/>
        <end position="127"/>
    </location>
</feature>
<accession>A0A699LC65</accession>
<feature type="non-terminal residue" evidence="2">
    <location>
        <position position="342"/>
    </location>
</feature>